<feature type="region of interest" description="Disordered" evidence="1">
    <location>
        <begin position="35"/>
        <end position="59"/>
    </location>
</feature>
<evidence type="ECO:0000313" key="2">
    <source>
        <dbReference type="EMBL" id="RZS64772.1"/>
    </source>
</evidence>
<reference evidence="2 3" key="1">
    <citation type="submission" date="2019-02" db="EMBL/GenBank/DDBJ databases">
        <title>Genomic Encyclopedia of Type Strains, Phase IV (KMG-IV): sequencing the most valuable type-strain genomes for metagenomic binning, comparative biology and taxonomic classification.</title>
        <authorList>
            <person name="Goeker M."/>
        </authorList>
    </citation>
    <scope>NUCLEOTIDE SEQUENCE [LARGE SCALE GENOMIC DNA]</scope>
    <source>
        <strain evidence="2 3">DSM 43045</strain>
    </source>
</reference>
<feature type="compositionally biased region" description="Basic residues" evidence="1">
    <location>
        <begin position="48"/>
        <end position="59"/>
    </location>
</feature>
<comment type="caution">
    <text evidence="2">The sequence shown here is derived from an EMBL/GenBank/DDBJ whole genome shotgun (WGS) entry which is preliminary data.</text>
</comment>
<dbReference type="Proteomes" id="UP000293289">
    <property type="component" value="Unassembled WGS sequence"/>
</dbReference>
<accession>A0A4Q7MDG8</accession>
<protein>
    <submittedName>
        <fullName evidence="2">Uncharacterized protein</fullName>
    </submittedName>
</protein>
<proteinExistence type="predicted"/>
<dbReference type="EMBL" id="SGWY01000003">
    <property type="protein sequence ID" value="RZS64772.1"/>
    <property type="molecule type" value="Genomic_DNA"/>
</dbReference>
<dbReference type="AlphaFoldDB" id="A0A4Q7MDG8"/>
<organism evidence="2 3">
    <name type="scientific">Agromyces ramosus</name>
    <dbReference type="NCBI Taxonomy" id="33879"/>
    <lineage>
        <taxon>Bacteria</taxon>
        <taxon>Bacillati</taxon>
        <taxon>Actinomycetota</taxon>
        <taxon>Actinomycetes</taxon>
        <taxon>Micrococcales</taxon>
        <taxon>Microbacteriaceae</taxon>
        <taxon>Agromyces</taxon>
    </lineage>
</organism>
<dbReference type="RefSeq" id="WP_130353961.1">
    <property type="nucleotide sequence ID" value="NZ_SGWY01000003.1"/>
</dbReference>
<sequence>MSRRTTVVDLIDGYDDADEHDIDLLVDLLGLVPSPRAGHARPTGRNGRGIRSRVGRRRR</sequence>
<name>A0A4Q7MDG8_9MICO</name>
<keyword evidence="3" id="KW-1185">Reference proteome</keyword>
<gene>
    <name evidence="2" type="ORF">EV187_3160</name>
</gene>
<evidence type="ECO:0000256" key="1">
    <source>
        <dbReference type="SAM" id="MobiDB-lite"/>
    </source>
</evidence>
<evidence type="ECO:0000313" key="3">
    <source>
        <dbReference type="Proteomes" id="UP000293289"/>
    </source>
</evidence>